<keyword evidence="6" id="KW-0418">Kinase</keyword>
<dbReference type="Gene3D" id="3.40.50.2300">
    <property type="match status" value="2"/>
</dbReference>
<evidence type="ECO:0000256" key="2">
    <source>
        <dbReference type="ARBA" id="ARBA00004370"/>
    </source>
</evidence>
<evidence type="ECO:0000256" key="5">
    <source>
        <dbReference type="ARBA" id="ARBA00022679"/>
    </source>
</evidence>
<evidence type="ECO:0000313" key="11">
    <source>
        <dbReference type="EMBL" id="SHI41624.1"/>
    </source>
</evidence>
<dbReference type="EC" id="2.7.13.3" evidence="3"/>
<dbReference type="Gene3D" id="1.10.287.130">
    <property type="match status" value="1"/>
</dbReference>
<dbReference type="InterPro" id="IPR003661">
    <property type="entry name" value="HisK_dim/P_dom"/>
</dbReference>
<dbReference type="Pfam" id="PF02518">
    <property type="entry name" value="HATPase_c"/>
    <property type="match status" value="1"/>
</dbReference>
<reference evidence="11 12" key="1">
    <citation type="submission" date="2016-11" db="EMBL/GenBank/DDBJ databases">
        <authorList>
            <person name="Jaros S."/>
            <person name="Januszkiewicz K."/>
            <person name="Wedrychowicz H."/>
        </authorList>
    </citation>
    <scope>NUCLEOTIDE SEQUENCE [LARGE SCALE GENOMIC DNA]</scope>
    <source>
        <strain evidence="11 12">DSM 3074</strain>
    </source>
</reference>
<dbReference type="InterPro" id="IPR029016">
    <property type="entry name" value="GAF-like_dom_sf"/>
</dbReference>
<protein>
    <recommendedName>
        <fullName evidence="3">histidine kinase</fullName>
        <ecNumber evidence="3">2.7.13.3</ecNumber>
    </recommendedName>
</protein>
<dbReference type="SUPFAM" id="SSF47384">
    <property type="entry name" value="Homodimeric domain of signal transducing histidine kinase"/>
    <property type="match status" value="1"/>
</dbReference>
<comment type="subcellular location">
    <subcellularLocation>
        <location evidence="2">Membrane</location>
    </subcellularLocation>
</comment>
<name>A0A1M6AYN9_9FIRM</name>
<dbReference type="Pfam" id="PF00512">
    <property type="entry name" value="HisKA"/>
    <property type="match status" value="1"/>
</dbReference>
<evidence type="ECO:0000256" key="8">
    <source>
        <dbReference type="PROSITE-ProRule" id="PRU00169"/>
    </source>
</evidence>
<feature type="domain" description="Response regulatory" evidence="10">
    <location>
        <begin position="571"/>
        <end position="692"/>
    </location>
</feature>
<dbReference type="SMART" id="SM00388">
    <property type="entry name" value="HisKA"/>
    <property type="match status" value="1"/>
</dbReference>
<dbReference type="InterPro" id="IPR036097">
    <property type="entry name" value="HisK_dim/P_sf"/>
</dbReference>
<dbReference type="Proteomes" id="UP000191240">
    <property type="component" value="Unassembled WGS sequence"/>
</dbReference>
<dbReference type="FunFam" id="3.30.565.10:FF:000006">
    <property type="entry name" value="Sensor histidine kinase WalK"/>
    <property type="match status" value="1"/>
</dbReference>
<dbReference type="CDD" id="cd00156">
    <property type="entry name" value="REC"/>
    <property type="match status" value="1"/>
</dbReference>
<dbReference type="SMART" id="SM00448">
    <property type="entry name" value="REC"/>
    <property type="match status" value="2"/>
</dbReference>
<evidence type="ECO:0000256" key="3">
    <source>
        <dbReference type="ARBA" id="ARBA00012438"/>
    </source>
</evidence>
<dbReference type="OrthoDB" id="9805486at2"/>
<dbReference type="AlphaFoldDB" id="A0A1M6AYN9"/>
<dbReference type="GO" id="GO:0016020">
    <property type="term" value="C:membrane"/>
    <property type="evidence" value="ECO:0007669"/>
    <property type="project" value="UniProtKB-SubCell"/>
</dbReference>
<evidence type="ECO:0000259" key="10">
    <source>
        <dbReference type="PROSITE" id="PS50110"/>
    </source>
</evidence>
<dbReference type="SUPFAM" id="SSF55874">
    <property type="entry name" value="ATPase domain of HSP90 chaperone/DNA topoisomerase II/histidine kinase"/>
    <property type="match status" value="1"/>
</dbReference>
<comment type="catalytic activity">
    <reaction evidence="1">
        <text>ATP + protein L-histidine = ADP + protein N-phospho-L-histidine.</text>
        <dbReference type="EC" id="2.7.13.3"/>
    </reaction>
</comment>
<sequence>MGVAERVSALDTCLKEYLWRFTEGKDNAESHNRELLKALRESMDCGLAFVMTRNSAGDSISVAEVSFEAGDDKLSGAKFEVDSQEAKNLIQVLDENSVGTEGLSFLGENFNNSVLYYAVVVMDELWGLVGVMDIHNTNRIWSDEDKNSLSKVGKIFALQIENVHLKDALVRTENANKSKRQFLYDMSHDIRTPMNAIIGFATLAGSHLQEFERVQAYLDKITASSKHLLSLFNDVLDITRIEDGRVHLEELPQSLGDMMNDIKNIIQGQAAAKEINFLMETAGVVHERIFCDRLRFNQVLLNLISNAVKYTNQGGDVTVTISEVPSHKEDHVSIDFEIRDNGIGMSPEFVEHIFEPFERENNTASNVVQGTGLGMAITKNIIDLMGGDIVINSTQGEGTQVLLHLDMKLQSDVYVDGDVEQLPEVVGKKALIVVDSDDTCHSLMGILETLGSGVESTMSGDKALLLAEQAKDKGEEFDAYFVSWRIDDKVGGLEIVKQLRQLVGNAAPIFIITDGVYSGVEEAAYSSGASAFIEKPLFLSDVKKSIKGAMSMRDTDTEEHSIALEEFMGRRILLAEDNKMNQEIAITILEEAGFFVDLAENGEVAVTKVTNHPPKHYDVIIMDIKMPIMDGYEATRRIRSLEEEGKKDVPIIAMTADAFFEDRQAAFACGMNEHLAKPIDVERLFAILKSLLV</sequence>
<dbReference type="Gene3D" id="3.30.565.10">
    <property type="entry name" value="Histidine kinase-like ATPase, C-terminal domain"/>
    <property type="match status" value="1"/>
</dbReference>
<dbReference type="CDD" id="cd17546">
    <property type="entry name" value="REC_hyHK_CKI1_RcsC-like"/>
    <property type="match status" value="1"/>
</dbReference>
<dbReference type="InterPro" id="IPR004358">
    <property type="entry name" value="Sig_transdc_His_kin-like_C"/>
</dbReference>
<organism evidence="11 12">
    <name type="scientific">Anaerovibrio lipolyticus DSM 3074</name>
    <dbReference type="NCBI Taxonomy" id="1120997"/>
    <lineage>
        <taxon>Bacteria</taxon>
        <taxon>Bacillati</taxon>
        <taxon>Bacillota</taxon>
        <taxon>Negativicutes</taxon>
        <taxon>Selenomonadales</taxon>
        <taxon>Selenomonadaceae</taxon>
        <taxon>Anaerovibrio</taxon>
    </lineage>
</organism>
<dbReference type="InterPro" id="IPR003594">
    <property type="entry name" value="HATPase_dom"/>
</dbReference>
<gene>
    <name evidence="11" type="ORF">SAMN02745671_00522</name>
</gene>
<dbReference type="PANTHER" id="PTHR45339">
    <property type="entry name" value="HYBRID SIGNAL TRANSDUCTION HISTIDINE KINASE J"/>
    <property type="match status" value="1"/>
</dbReference>
<dbReference type="SUPFAM" id="SSF52172">
    <property type="entry name" value="CheY-like"/>
    <property type="match status" value="2"/>
</dbReference>
<comment type="caution">
    <text evidence="8">Lacks conserved residue(s) required for the propagation of feature annotation.</text>
</comment>
<feature type="domain" description="Histidine kinase" evidence="9">
    <location>
        <begin position="185"/>
        <end position="409"/>
    </location>
</feature>
<dbReference type="CDD" id="cd00082">
    <property type="entry name" value="HisKA"/>
    <property type="match status" value="1"/>
</dbReference>
<dbReference type="InterPro" id="IPR005467">
    <property type="entry name" value="His_kinase_dom"/>
</dbReference>
<dbReference type="Pfam" id="PF00072">
    <property type="entry name" value="Response_reg"/>
    <property type="match status" value="2"/>
</dbReference>
<evidence type="ECO:0000256" key="7">
    <source>
        <dbReference type="ARBA" id="ARBA00023012"/>
    </source>
</evidence>
<dbReference type="RefSeq" id="WP_080325281.1">
    <property type="nucleotide sequence ID" value="NZ_FQYW01000005.1"/>
</dbReference>
<keyword evidence="7" id="KW-0902">Two-component regulatory system</keyword>
<proteinExistence type="predicted"/>
<dbReference type="EMBL" id="FQYW01000005">
    <property type="protein sequence ID" value="SHI41624.1"/>
    <property type="molecule type" value="Genomic_DNA"/>
</dbReference>
<evidence type="ECO:0000256" key="6">
    <source>
        <dbReference type="ARBA" id="ARBA00022777"/>
    </source>
</evidence>
<dbReference type="PANTHER" id="PTHR45339:SF1">
    <property type="entry name" value="HYBRID SIGNAL TRANSDUCTION HISTIDINE KINASE J"/>
    <property type="match status" value="1"/>
</dbReference>
<dbReference type="PROSITE" id="PS50109">
    <property type="entry name" value="HIS_KIN"/>
    <property type="match status" value="1"/>
</dbReference>
<dbReference type="Gene3D" id="3.30.450.40">
    <property type="match status" value="1"/>
</dbReference>
<evidence type="ECO:0000313" key="12">
    <source>
        <dbReference type="Proteomes" id="UP000191240"/>
    </source>
</evidence>
<evidence type="ECO:0000259" key="9">
    <source>
        <dbReference type="PROSITE" id="PS50109"/>
    </source>
</evidence>
<accession>A0A1M6AYN9</accession>
<dbReference type="PRINTS" id="PR00344">
    <property type="entry name" value="BCTRLSENSOR"/>
</dbReference>
<keyword evidence="5" id="KW-0808">Transferase</keyword>
<dbReference type="GO" id="GO:0000155">
    <property type="term" value="F:phosphorelay sensor kinase activity"/>
    <property type="evidence" value="ECO:0007669"/>
    <property type="project" value="InterPro"/>
</dbReference>
<dbReference type="InterPro" id="IPR011006">
    <property type="entry name" value="CheY-like_superfamily"/>
</dbReference>
<dbReference type="SMART" id="SM00387">
    <property type="entry name" value="HATPase_c"/>
    <property type="match status" value="1"/>
</dbReference>
<feature type="modified residue" description="4-aspartylphosphate" evidence="8">
    <location>
        <position position="623"/>
    </location>
</feature>
<keyword evidence="4 8" id="KW-0597">Phosphoprotein</keyword>
<evidence type="ECO:0000256" key="1">
    <source>
        <dbReference type="ARBA" id="ARBA00000085"/>
    </source>
</evidence>
<dbReference type="PROSITE" id="PS50110">
    <property type="entry name" value="RESPONSE_REGULATORY"/>
    <property type="match status" value="2"/>
</dbReference>
<evidence type="ECO:0000256" key="4">
    <source>
        <dbReference type="ARBA" id="ARBA00022553"/>
    </source>
</evidence>
<feature type="domain" description="Response regulatory" evidence="10">
    <location>
        <begin position="429"/>
        <end position="550"/>
    </location>
</feature>
<dbReference type="InterPro" id="IPR001789">
    <property type="entry name" value="Sig_transdc_resp-reg_receiver"/>
</dbReference>
<dbReference type="InterPro" id="IPR036890">
    <property type="entry name" value="HATPase_C_sf"/>
</dbReference>